<gene>
    <name evidence="6" type="ORF">OFUS_LOCUS13887</name>
</gene>
<proteinExistence type="predicted"/>
<dbReference type="Gene3D" id="3.40.50.620">
    <property type="entry name" value="HUPs"/>
    <property type="match status" value="1"/>
</dbReference>
<dbReference type="GO" id="GO:0006529">
    <property type="term" value="P:asparagine biosynthetic process"/>
    <property type="evidence" value="ECO:0007669"/>
    <property type="project" value="UniProtKB-KW"/>
</dbReference>
<dbReference type="PANTHER" id="PTHR45937">
    <property type="entry name" value="ASPARAGINE SYNTHETASE DOMAIN-CONTAINING PROTEIN 1"/>
    <property type="match status" value="1"/>
</dbReference>
<dbReference type="AlphaFoldDB" id="A0A8J1Y4Z1"/>
<organism evidence="6 7">
    <name type="scientific">Owenia fusiformis</name>
    <name type="common">Polychaete worm</name>
    <dbReference type="NCBI Taxonomy" id="6347"/>
    <lineage>
        <taxon>Eukaryota</taxon>
        <taxon>Metazoa</taxon>
        <taxon>Spiralia</taxon>
        <taxon>Lophotrochozoa</taxon>
        <taxon>Annelida</taxon>
        <taxon>Polychaeta</taxon>
        <taxon>Sedentaria</taxon>
        <taxon>Canalipalpata</taxon>
        <taxon>Sabellida</taxon>
        <taxon>Oweniida</taxon>
        <taxon>Oweniidae</taxon>
        <taxon>Owenia</taxon>
    </lineage>
</organism>
<comment type="caution">
    <text evidence="6">The sequence shown here is derived from an EMBL/GenBank/DDBJ whole genome shotgun (WGS) entry which is preliminary data.</text>
</comment>
<feature type="domain" description="Asparagine synthetase" evidence="4">
    <location>
        <begin position="525"/>
        <end position="619"/>
    </location>
</feature>
<reference evidence="6" key="1">
    <citation type="submission" date="2022-03" db="EMBL/GenBank/DDBJ databases">
        <authorList>
            <person name="Martin C."/>
        </authorList>
    </citation>
    <scope>NUCLEOTIDE SEQUENCE</scope>
</reference>
<dbReference type="SUPFAM" id="SSF52402">
    <property type="entry name" value="Adenine nucleotide alpha hydrolases-like"/>
    <property type="match status" value="1"/>
</dbReference>
<dbReference type="InterPro" id="IPR051857">
    <property type="entry name" value="Asn_synthetase_domain"/>
</dbReference>
<dbReference type="Proteomes" id="UP000749559">
    <property type="component" value="Unassembled WGS sequence"/>
</dbReference>
<evidence type="ECO:0000259" key="5">
    <source>
        <dbReference type="Pfam" id="PF13537"/>
    </source>
</evidence>
<dbReference type="SUPFAM" id="SSF56235">
    <property type="entry name" value="N-terminal nucleophile aminohydrolases (Ntn hydrolases)"/>
    <property type="match status" value="1"/>
</dbReference>
<evidence type="ECO:0000313" key="7">
    <source>
        <dbReference type="Proteomes" id="UP000749559"/>
    </source>
</evidence>
<evidence type="ECO:0000256" key="1">
    <source>
        <dbReference type="ARBA" id="ARBA00022605"/>
    </source>
</evidence>
<accession>A0A8J1Y4Z1</accession>
<dbReference type="OrthoDB" id="10252281at2759"/>
<dbReference type="InterPro" id="IPR001962">
    <property type="entry name" value="Asn_synthase"/>
</dbReference>
<evidence type="ECO:0000256" key="3">
    <source>
        <dbReference type="ARBA" id="ARBA00022962"/>
    </source>
</evidence>
<dbReference type="Gene3D" id="3.60.20.10">
    <property type="entry name" value="Glutamine Phosphoribosylpyrophosphate, subunit 1, domain 1"/>
    <property type="match status" value="1"/>
</dbReference>
<evidence type="ECO:0000256" key="2">
    <source>
        <dbReference type="ARBA" id="ARBA00022888"/>
    </source>
</evidence>
<dbReference type="Pfam" id="PF13537">
    <property type="entry name" value="GATase_7"/>
    <property type="match status" value="1"/>
</dbReference>
<dbReference type="InterPro" id="IPR014729">
    <property type="entry name" value="Rossmann-like_a/b/a_fold"/>
</dbReference>
<dbReference type="InterPro" id="IPR029055">
    <property type="entry name" value="Ntn_hydrolases_N"/>
</dbReference>
<dbReference type="PANTHER" id="PTHR45937:SF1">
    <property type="entry name" value="ASPARAGINE SYNTHETASE DOMAIN-CONTAINING PROTEIN 1"/>
    <property type="match status" value="1"/>
</dbReference>
<feature type="domain" description="Glutamine amidotransferase type-2" evidence="5">
    <location>
        <begin position="59"/>
        <end position="155"/>
    </location>
</feature>
<name>A0A8J1Y4Z1_OWEFU</name>
<sequence length="644" mass="71944">MCGISLVLCSCNDDRHKTIEERLARRGPDMQICVEQRLADAVTGYFTGCVLHLQGSPTPQPVLDKDGNVLLWNGEIFGGIEVDARENDTDVLHSRLGGCETDNELLDVMRQIQGPWAFIYWQEKQNNLWFGRDIFGRRSLLLNHSQGSSEICLSSIKLDQYGEDWQEIPAAGIYKISITPETLISNISLFAGVNDSGVNSVRTVLYPYVSPSVSFGHAASHNVDSSIEMKDVSKASNFLNESSEVFIHTSLREFNDTVPDADQSEALKLLANENLPIDSTQSILDLSTAEDHKLAEEFINIFGNAIKTRIERQPVLCSNCIKKQMVVNPASGDNSSDNMTVRLNMSHEEKCRHSRVAILFSGGIDSIMITALADRYVDKNEPIDLLNVAFERQSKQQKQKHGERTPESDQFIVPDRITGLSGLQELQKINPNRSWNFVKVNVTKAELQERRERQIRDLVHPLCSVLDDSIGCAIWFAAKGHGILHSDNPGEPIEYVSPARVILVGMGADEQLAGYSRHRGKFNTGGWSGLVQEIKMEVQRISARNLGRDDRIITDHGRESRFPFLDENVVSFLNKLPVWKKANLHLPRGLGEKFLLRLSALKVGLSDSAILAKRAIQFGSRIAKLENNKEKASDTCSRLANNLK</sequence>
<dbReference type="InterPro" id="IPR017932">
    <property type="entry name" value="GATase_2_dom"/>
</dbReference>
<protein>
    <submittedName>
        <fullName evidence="6">Uncharacterized protein</fullName>
    </submittedName>
</protein>
<evidence type="ECO:0000313" key="6">
    <source>
        <dbReference type="EMBL" id="CAH1788335.1"/>
    </source>
</evidence>
<keyword evidence="2" id="KW-0061">Asparagine biosynthesis</keyword>
<keyword evidence="3" id="KW-0315">Glutamine amidotransferase</keyword>
<keyword evidence="7" id="KW-1185">Reference proteome</keyword>
<keyword evidence="1" id="KW-0028">Amino-acid biosynthesis</keyword>
<dbReference type="GO" id="GO:0004066">
    <property type="term" value="F:asparagine synthase (glutamine-hydrolyzing) activity"/>
    <property type="evidence" value="ECO:0007669"/>
    <property type="project" value="InterPro"/>
</dbReference>
<dbReference type="EMBL" id="CAIIXF020000007">
    <property type="protein sequence ID" value="CAH1788335.1"/>
    <property type="molecule type" value="Genomic_DNA"/>
</dbReference>
<dbReference type="CDD" id="cd01991">
    <property type="entry name" value="Asn_synthase_B_C"/>
    <property type="match status" value="1"/>
</dbReference>
<dbReference type="Pfam" id="PF00733">
    <property type="entry name" value="Asn_synthase"/>
    <property type="match status" value="1"/>
</dbReference>
<evidence type="ECO:0000259" key="4">
    <source>
        <dbReference type="Pfam" id="PF00733"/>
    </source>
</evidence>